<comment type="caution">
    <text evidence="1">The sequence shown here is derived from an EMBL/GenBank/DDBJ whole genome shotgun (WGS) entry which is preliminary data.</text>
</comment>
<keyword evidence="2" id="KW-1185">Reference proteome</keyword>
<name>A0ABS8SSC2_DATST</name>
<accession>A0ABS8SSC2</accession>
<organism evidence="1 2">
    <name type="scientific">Datura stramonium</name>
    <name type="common">Jimsonweed</name>
    <name type="synonym">Common thornapple</name>
    <dbReference type="NCBI Taxonomy" id="4076"/>
    <lineage>
        <taxon>Eukaryota</taxon>
        <taxon>Viridiplantae</taxon>
        <taxon>Streptophyta</taxon>
        <taxon>Embryophyta</taxon>
        <taxon>Tracheophyta</taxon>
        <taxon>Spermatophyta</taxon>
        <taxon>Magnoliopsida</taxon>
        <taxon>eudicotyledons</taxon>
        <taxon>Gunneridae</taxon>
        <taxon>Pentapetalae</taxon>
        <taxon>asterids</taxon>
        <taxon>lamiids</taxon>
        <taxon>Solanales</taxon>
        <taxon>Solanaceae</taxon>
        <taxon>Solanoideae</taxon>
        <taxon>Datureae</taxon>
        <taxon>Datura</taxon>
    </lineage>
</organism>
<evidence type="ECO:0000313" key="1">
    <source>
        <dbReference type="EMBL" id="MCD7461857.1"/>
    </source>
</evidence>
<feature type="non-terminal residue" evidence="1">
    <location>
        <position position="66"/>
    </location>
</feature>
<proteinExistence type="predicted"/>
<evidence type="ECO:0000313" key="2">
    <source>
        <dbReference type="Proteomes" id="UP000823775"/>
    </source>
</evidence>
<sequence>MLTSRARVKEREGAIRKSWCEKRGRWRCRAVVLRILVRPWWPDFVATDGYGDVVAARRGGRMGTVV</sequence>
<dbReference type="Proteomes" id="UP000823775">
    <property type="component" value="Unassembled WGS sequence"/>
</dbReference>
<protein>
    <submittedName>
        <fullName evidence="1">Uncharacterized protein</fullName>
    </submittedName>
</protein>
<gene>
    <name evidence="1" type="ORF">HAX54_047274</name>
</gene>
<dbReference type="EMBL" id="JACEIK010000760">
    <property type="protein sequence ID" value="MCD7461857.1"/>
    <property type="molecule type" value="Genomic_DNA"/>
</dbReference>
<reference evidence="1 2" key="1">
    <citation type="journal article" date="2021" name="BMC Genomics">
        <title>Datura genome reveals duplications of psychoactive alkaloid biosynthetic genes and high mutation rate following tissue culture.</title>
        <authorList>
            <person name="Rajewski A."/>
            <person name="Carter-House D."/>
            <person name="Stajich J."/>
            <person name="Litt A."/>
        </authorList>
    </citation>
    <scope>NUCLEOTIDE SEQUENCE [LARGE SCALE GENOMIC DNA]</scope>
    <source>
        <strain evidence="1">AR-01</strain>
    </source>
</reference>